<accession>A0A0P8BNB9</accession>
<dbReference type="EMBL" id="FMBM01000001">
    <property type="protein sequence ID" value="SCC78122.1"/>
    <property type="molecule type" value="Genomic_DNA"/>
</dbReference>
<protein>
    <submittedName>
        <fullName evidence="1">Putative ATPase</fullName>
    </submittedName>
</protein>
<dbReference type="EMBL" id="LJSX01000010">
    <property type="protein sequence ID" value="KPQ11108.1"/>
    <property type="molecule type" value="Genomic_DNA"/>
</dbReference>
<comment type="caution">
    <text evidence="1">The sequence shown here is derived from an EMBL/GenBank/DDBJ whole genome shotgun (WGS) entry which is preliminary data.</text>
</comment>
<dbReference type="Pfam" id="PF04317">
    <property type="entry name" value="DUF463"/>
    <property type="match status" value="1"/>
</dbReference>
<evidence type="ECO:0000313" key="4">
    <source>
        <dbReference type="Proteomes" id="UP000182800"/>
    </source>
</evidence>
<dbReference type="PIRSF" id="PIRSF019381">
    <property type="entry name" value="YcjX"/>
    <property type="match status" value="1"/>
</dbReference>
<dbReference type="InterPro" id="IPR007413">
    <property type="entry name" value="YcjX-like"/>
</dbReference>
<dbReference type="PANTHER" id="PTHR38605:SF1">
    <property type="entry name" value="ATPASE"/>
    <property type="match status" value="1"/>
</dbReference>
<gene>
    <name evidence="2" type="ORF">GA0071312_0096</name>
    <name evidence="1" type="ORF">HLUCCO17_08190</name>
</gene>
<evidence type="ECO:0000313" key="3">
    <source>
        <dbReference type="Proteomes" id="UP000050497"/>
    </source>
</evidence>
<dbReference type="SUPFAM" id="SSF142764">
    <property type="entry name" value="YgbK-like"/>
    <property type="match status" value="1"/>
</dbReference>
<dbReference type="Proteomes" id="UP000050497">
    <property type="component" value="Unassembled WGS sequence"/>
</dbReference>
<dbReference type="Proteomes" id="UP000182800">
    <property type="component" value="Unassembled WGS sequence"/>
</dbReference>
<dbReference type="PATRIC" id="fig|1653334.4.peg.2719"/>
<dbReference type="AlphaFoldDB" id="A0A0P8BNB9"/>
<dbReference type="PANTHER" id="PTHR38605">
    <property type="entry name" value="ATPASE-RELATED"/>
    <property type="match status" value="1"/>
</dbReference>
<sequence length="486" mass="53562">MLPPSPIRPAIDALQHFGRAARNTYDPVLRIGVTGLARSGKTVFTTALVHHLITPGDLPALRVSGEGRLRRARLVPQPDDAVARFAYEDHLARLTQARQWPQSTSRISQLRLAIDYERGAGRWVSGSARLALDIVDYPGEWLLDLTLMDESFADWSREVVAQARQPERAAIAGDFLAQIDVLDPAAPADEQRIARLSDVFKAYLQALRQGPEAIATTPPGRFLMPGDLAGSPALTFAPLILDAGTALVRGSIAELMQRRFEAYKRHVVEPFFRDHFRNLDRQIVLVDVLSALDGGARALAELEHALDRVLLAMRAGRNSWLTRLFAPRTERILFAATKADHLHQTQHRRLEAILRHLVERAIRRMRAAGGEVGAIAIAALRATHETTVRDGADIVRAVAGTPEAGERIADTLFDGTAEAAVFPGDLPEDPTRVFADEKHGGIAPGSLRFPRFRPPAAPGHLPGRKPRLPHIRLDRALEFLIGDHLR</sequence>
<reference evidence="1 3" key="1">
    <citation type="submission" date="2015-09" db="EMBL/GenBank/DDBJ databases">
        <title>Identification and resolution of microdiversity through metagenomic sequencing of parallel consortia.</title>
        <authorList>
            <person name="Nelson W.C."/>
            <person name="Romine M.F."/>
            <person name="Lindemann S.R."/>
        </authorList>
    </citation>
    <scope>NUCLEOTIDE SEQUENCE [LARGE SCALE GENOMIC DNA]</scope>
    <source>
        <strain evidence="1">HL-109</strain>
    </source>
</reference>
<name>A0A0P8BNB9_9HYPH</name>
<evidence type="ECO:0000313" key="1">
    <source>
        <dbReference type="EMBL" id="KPQ11108.1"/>
    </source>
</evidence>
<organism evidence="1 3">
    <name type="scientific">Saliniramus fredricksonii</name>
    <dbReference type="NCBI Taxonomy" id="1653334"/>
    <lineage>
        <taxon>Bacteria</taxon>
        <taxon>Pseudomonadati</taxon>
        <taxon>Pseudomonadota</taxon>
        <taxon>Alphaproteobacteria</taxon>
        <taxon>Hyphomicrobiales</taxon>
        <taxon>Salinarimonadaceae</taxon>
        <taxon>Saliniramus</taxon>
    </lineage>
</organism>
<dbReference type="STRING" id="1653334.GA0071312_0096"/>
<proteinExistence type="predicted"/>
<evidence type="ECO:0000313" key="2">
    <source>
        <dbReference type="EMBL" id="SCC78122.1"/>
    </source>
</evidence>
<reference evidence="2 4" key="2">
    <citation type="submission" date="2016-08" db="EMBL/GenBank/DDBJ databases">
        <authorList>
            <person name="Varghese N."/>
            <person name="Submissions Spin"/>
        </authorList>
    </citation>
    <scope>NUCLEOTIDE SEQUENCE [LARGE SCALE GENOMIC DNA]</scope>
    <source>
        <strain evidence="2 4">HL-109</strain>
    </source>
</reference>
<keyword evidence="4" id="KW-1185">Reference proteome</keyword>